<feature type="transmembrane region" description="Helical" evidence="5">
    <location>
        <begin position="21"/>
        <end position="47"/>
    </location>
</feature>
<keyword evidence="3 5" id="KW-1133">Transmembrane helix</keyword>
<dbReference type="EMBL" id="JARKHS020026793">
    <property type="protein sequence ID" value="KAK8766000.1"/>
    <property type="molecule type" value="Genomic_DNA"/>
</dbReference>
<evidence type="ECO:0000256" key="4">
    <source>
        <dbReference type="ARBA" id="ARBA00023136"/>
    </source>
</evidence>
<organism evidence="6 7">
    <name type="scientific">Amblyomma americanum</name>
    <name type="common">Lone star tick</name>
    <dbReference type="NCBI Taxonomy" id="6943"/>
    <lineage>
        <taxon>Eukaryota</taxon>
        <taxon>Metazoa</taxon>
        <taxon>Ecdysozoa</taxon>
        <taxon>Arthropoda</taxon>
        <taxon>Chelicerata</taxon>
        <taxon>Arachnida</taxon>
        <taxon>Acari</taxon>
        <taxon>Parasitiformes</taxon>
        <taxon>Ixodida</taxon>
        <taxon>Ixodoidea</taxon>
        <taxon>Ixodidae</taxon>
        <taxon>Amblyomminae</taxon>
        <taxon>Amblyomma</taxon>
    </lineage>
</organism>
<evidence type="ECO:0000256" key="2">
    <source>
        <dbReference type="ARBA" id="ARBA00022692"/>
    </source>
</evidence>
<dbReference type="InterPro" id="IPR018499">
    <property type="entry name" value="Tetraspanin/Peripherin"/>
</dbReference>
<keyword evidence="4 5" id="KW-0472">Membrane</keyword>
<name>A0AAQ4DU60_AMBAM</name>
<sequence length="165" mass="17880">MSGQLKEISTTTVYDVSAIYLLPLCVCNFLLIVGSAVAFLASLYATFGKDETEVPSSARSSLLATLLLHLETVLMVVSGSLFITGTVGLLGALRQNICLLKAYTIVMTGFAALALFAALLVAAIPFMARSILTTHVTEDFVVHYRDKADYHQASVRYPLRVRHPP</sequence>
<evidence type="ECO:0000256" key="3">
    <source>
        <dbReference type="ARBA" id="ARBA00022989"/>
    </source>
</evidence>
<keyword evidence="2 5" id="KW-0812">Transmembrane</keyword>
<keyword evidence="7" id="KW-1185">Reference proteome</keyword>
<feature type="transmembrane region" description="Helical" evidence="5">
    <location>
        <begin position="67"/>
        <end position="93"/>
    </location>
</feature>
<comment type="caution">
    <text evidence="6">The sequence shown here is derived from an EMBL/GenBank/DDBJ whole genome shotgun (WGS) entry which is preliminary data.</text>
</comment>
<dbReference type="GO" id="GO:0016020">
    <property type="term" value="C:membrane"/>
    <property type="evidence" value="ECO:0007669"/>
    <property type="project" value="UniProtKB-SubCell"/>
</dbReference>
<feature type="transmembrane region" description="Helical" evidence="5">
    <location>
        <begin position="105"/>
        <end position="128"/>
    </location>
</feature>
<protein>
    <submittedName>
        <fullName evidence="6">Uncharacterized protein</fullName>
    </submittedName>
</protein>
<evidence type="ECO:0000313" key="6">
    <source>
        <dbReference type="EMBL" id="KAK8766000.1"/>
    </source>
</evidence>
<evidence type="ECO:0000313" key="7">
    <source>
        <dbReference type="Proteomes" id="UP001321473"/>
    </source>
</evidence>
<dbReference type="AlphaFoldDB" id="A0AAQ4DU60"/>
<proteinExistence type="predicted"/>
<evidence type="ECO:0000256" key="1">
    <source>
        <dbReference type="ARBA" id="ARBA00004141"/>
    </source>
</evidence>
<gene>
    <name evidence="6" type="ORF">V5799_007215</name>
</gene>
<reference evidence="6 7" key="1">
    <citation type="journal article" date="2023" name="Arcadia Sci">
        <title>De novo assembly of a long-read Amblyomma americanum tick genome.</title>
        <authorList>
            <person name="Chou S."/>
            <person name="Poskanzer K.E."/>
            <person name="Rollins M."/>
            <person name="Thuy-Boun P.S."/>
        </authorList>
    </citation>
    <scope>NUCLEOTIDE SEQUENCE [LARGE SCALE GENOMIC DNA]</scope>
    <source>
        <strain evidence="6">F_SG_1</strain>
        <tissue evidence="6">Salivary glands</tissue>
    </source>
</reference>
<dbReference type="Pfam" id="PF00335">
    <property type="entry name" value="Tetraspanin"/>
    <property type="match status" value="1"/>
</dbReference>
<dbReference type="Proteomes" id="UP001321473">
    <property type="component" value="Unassembled WGS sequence"/>
</dbReference>
<accession>A0AAQ4DU60</accession>
<evidence type="ECO:0000256" key="5">
    <source>
        <dbReference type="SAM" id="Phobius"/>
    </source>
</evidence>
<comment type="subcellular location">
    <subcellularLocation>
        <location evidence="1">Membrane</location>
        <topology evidence="1">Multi-pass membrane protein</topology>
    </subcellularLocation>
</comment>